<feature type="compositionally biased region" description="Low complexity" evidence="1">
    <location>
        <begin position="295"/>
        <end position="308"/>
    </location>
</feature>
<dbReference type="EMBL" id="MDYQ01000111">
    <property type="protein sequence ID" value="PRP82039.1"/>
    <property type="molecule type" value="Genomic_DNA"/>
</dbReference>
<feature type="region of interest" description="Disordered" evidence="1">
    <location>
        <begin position="1138"/>
        <end position="1167"/>
    </location>
</feature>
<reference evidence="2 3" key="1">
    <citation type="journal article" date="2018" name="Genome Biol. Evol.">
        <title>Multiple Roots of Fruiting Body Formation in Amoebozoa.</title>
        <authorList>
            <person name="Hillmann F."/>
            <person name="Forbes G."/>
            <person name="Novohradska S."/>
            <person name="Ferling I."/>
            <person name="Riege K."/>
            <person name="Groth M."/>
            <person name="Westermann M."/>
            <person name="Marz M."/>
            <person name="Spaller T."/>
            <person name="Winckler T."/>
            <person name="Schaap P."/>
            <person name="Glockner G."/>
        </authorList>
    </citation>
    <scope>NUCLEOTIDE SEQUENCE [LARGE SCALE GENOMIC DNA]</scope>
    <source>
        <strain evidence="2 3">Jena</strain>
    </source>
</reference>
<dbReference type="InParanoid" id="A0A2P6NDK8"/>
<protein>
    <submittedName>
        <fullName evidence="2">Putative dead box ATP-dependent RNA helicase</fullName>
    </submittedName>
</protein>
<feature type="compositionally biased region" description="Polar residues" evidence="1">
    <location>
        <begin position="41"/>
        <end position="58"/>
    </location>
</feature>
<feature type="region of interest" description="Disordered" evidence="1">
    <location>
        <begin position="639"/>
        <end position="677"/>
    </location>
</feature>
<feature type="region of interest" description="Disordered" evidence="1">
    <location>
        <begin position="1"/>
        <end position="179"/>
    </location>
</feature>
<comment type="caution">
    <text evidence="2">The sequence shown here is derived from an EMBL/GenBank/DDBJ whole genome shotgun (WGS) entry which is preliminary data.</text>
</comment>
<accession>A0A2P6NDK8</accession>
<organism evidence="2 3">
    <name type="scientific">Planoprotostelium fungivorum</name>
    <dbReference type="NCBI Taxonomy" id="1890364"/>
    <lineage>
        <taxon>Eukaryota</taxon>
        <taxon>Amoebozoa</taxon>
        <taxon>Evosea</taxon>
        <taxon>Variosea</taxon>
        <taxon>Cavosteliida</taxon>
        <taxon>Cavosteliaceae</taxon>
        <taxon>Planoprotostelium</taxon>
    </lineage>
</organism>
<sequence length="1167" mass="135525">MGKKDKDSPDDWMPKTPKKYEWPRDDEPSTKNNNNKKKTRSSTADVQQNTSPRPSSYLSVLKSPRSYILPPQSPTKDITKSRKKQKPNKPQGRTTEKTDSFVEVITDDVEERKEKRQKKERPEDVVPAHPRHRQREDATPLDLSFDDFYSDEEDAATRKRSKEREIFSKEKKKRDASIDLIEDMEDETHKLPQRRREEKLKLKDEILRTKTPLEEEINDSSGSEEERMRRKTWTLIPGRQTSRDHEEDIPEDITTDDYSPPQPAADVYLRMRSILQPATPQRPKFISPPTPVQKPTPKFTPQKKVTPPRASIEEEIEDSHPHTPPFDHLVTTQMNRGVSQEEIESQNSEDETVHRTRERYTDHMEIEETSEDIPESSSRDERKVTQDSKHEKMRFEGMVRRLFGRSEGTSGSGKRYIDSLNLNGIDTQTVMEDQWFPNRKRKYRRGGLVDLAQHVLQKQTYEKNRNKNNTHHHVTFVVWQTKLDSGIMAVYGKIIQQNDENIIPHFCEILFPAERLQLDHIDMEQLGLTVTITSYHILQQSPFIILCPSAADVITGGTIELKMEDIEEMLPVTTEYTIQYDGRDESTGRLDMSVFDREEDPPESQVSQTIPRTSNRLSFIPLQSDVHTITLTLEKCTVGGTEEETEEPSFTRRGRRENRRPSKNPKSTAEFRDGEGQRCAVSEAVELRMDRANREGEEIQVQVRMLRKKQDEMRVQVQAPMSTDKRKRPRSDVESEEEELAHSVLMYMSKPTLVVSCAEGTFPKLSIINNAARDLFWDEISKIANGEDKLSAEFMIEDRLIRFEFQRLEVRNVIHIEVSLQVIEQLNQKTADTQFLINLLNYGPNLSNIQECIHFIEEEFIPKLIGVTNISVIMAEIIRRDNIKYIAVDRNFSRIVFDSEPQQIKGKTTIELHQPLSDVEKIYDLYTTHLLPSTRTSTFVISDLESPSDYNGMMECREIAPQLFVCMTIWIKKVSIEYSSAPRQMEMVSIPRSWDTKRWDSFMEDCLQFIIQNPKFSSVQRYKLPADFENDTQNVFCYAYRGEFLPSGNSDGFFWRPSRGTVASGSRLRKRYFYSQTASGSRLKRRVVWLEADQSVRMVEYRNHEHNGIIDVEKLVGPPELEWKTLLRDMHGFISPGAGPQASTVDFSQLAEEDRSSPHDKNEDNEE</sequence>
<feature type="compositionally biased region" description="Basic and acidic residues" evidence="1">
    <location>
        <begin position="1"/>
        <end position="29"/>
    </location>
</feature>
<keyword evidence="3" id="KW-1185">Reference proteome</keyword>
<keyword evidence="2" id="KW-0067">ATP-binding</keyword>
<feature type="compositionally biased region" description="Acidic residues" evidence="1">
    <location>
        <begin position="341"/>
        <end position="350"/>
    </location>
</feature>
<evidence type="ECO:0000256" key="1">
    <source>
        <dbReference type="SAM" id="MobiDB-lite"/>
    </source>
</evidence>
<feature type="compositionally biased region" description="Acidic residues" evidence="1">
    <location>
        <begin position="144"/>
        <end position="154"/>
    </location>
</feature>
<feature type="region of interest" description="Disordered" evidence="1">
    <location>
        <begin position="278"/>
        <end position="390"/>
    </location>
</feature>
<feature type="compositionally biased region" description="Basic and acidic residues" evidence="1">
    <location>
        <begin position="1152"/>
        <end position="1167"/>
    </location>
</feature>
<name>A0A2P6NDK8_9EUKA</name>
<feature type="compositionally biased region" description="Basic and acidic residues" evidence="1">
    <location>
        <begin position="351"/>
        <end position="366"/>
    </location>
</feature>
<dbReference type="Proteomes" id="UP000241769">
    <property type="component" value="Unassembled WGS sequence"/>
</dbReference>
<keyword evidence="2" id="KW-0347">Helicase</keyword>
<feature type="compositionally biased region" description="Basic residues" evidence="1">
    <location>
        <begin position="652"/>
        <end position="663"/>
    </location>
</feature>
<keyword evidence="2" id="KW-0547">Nucleotide-binding</keyword>
<dbReference type="AlphaFoldDB" id="A0A2P6NDK8"/>
<feature type="compositionally biased region" description="Basic and acidic residues" evidence="1">
    <location>
        <begin position="162"/>
        <end position="177"/>
    </location>
</feature>
<feature type="region of interest" description="Disordered" evidence="1">
    <location>
        <begin position="212"/>
        <end position="263"/>
    </location>
</feature>
<dbReference type="GO" id="GO:0004386">
    <property type="term" value="F:helicase activity"/>
    <property type="evidence" value="ECO:0007669"/>
    <property type="project" value="UniProtKB-KW"/>
</dbReference>
<keyword evidence="2" id="KW-0378">Hydrolase</keyword>
<feature type="compositionally biased region" description="Basic and acidic residues" evidence="1">
    <location>
        <begin position="377"/>
        <end position="390"/>
    </location>
</feature>
<feature type="region of interest" description="Disordered" evidence="1">
    <location>
        <begin position="711"/>
        <end position="735"/>
    </location>
</feature>
<proteinExistence type="predicted"/>
<gene>
    <name evidence="2" type="ORF">PROFUN_03729</name>
</gene>
<evidence type="ECO:0000313" key="3">
    <source>
        <dbReference type="Proteomes" id="UP000241769"/>
    </source>
</evidence>
<evidence type="ECO:0000313" key="2">
    <source>
        <dbReference type="EMBL" id="PRP82039.1"/>
    </source>
</evidence>